<reference evidence="1" key="1">
    <citation type="journal article" date="2017" name="Nature">
        <title>The sunflower genome provides insights into oil metabolism, flowering and Asterid evolution.</title>
        <authorList>
            <person name="Badouin H."/>
            <person name="Gouzy J."/>
            <person name="Grassa C.J."/>
            <person name="Murat F."/>
            <person name="Staton S.E."/>
            <person name="Cottret L."/>
            <person name="Lelandais-Briere C."/>
            <person name="Owens G.L."/>
            <person name="Carrere S."/>
            <person name="Mayjonade B."/>
            <person name="Legrand L."/>
            <person name="Gill N."/>
            <person name="Kane N.C."/>
            <person name="Bowers J.E."/>
            <person name="Hubner S."/>
            <person name="Bellec A."/>
            <person name="Berard A."/>
            <person name="Berges H."/>
            <person name="Blanchet N."/>
            <person name="Boniface M.C."/>
            <person name="Brunel D."/>
            <person name="Catrice O."/>
            <person name="Chaidir N."/>
            <person name="Claudel C."/>
            <person name="Donnadieu C."/>
            <person name="Faraut T."/>
            <person name="Fievet G."/>
            <person name="Helmstetter N."/>
            <person name="King M."/>
            <person name="Knapp S.J."/>
            <person name="Lai Z."/>
            <person name="Le Paslier M.C."/>
            <person name="Lippi Y."/>
            <person name="Lorenzon L."/>
            <person name="Mandel J.R."/>
            <person name="Marage G."/>
            <person name="Marchand G."/>
            <person name="Marquand E."/>
            <person name="Bret-Mestries E."/>
            <person name="Morien E."/>
            <person name="Nambeesan S."/>
            <person name="Nguyen T."/>
            <person name="Pegot-Espagnet P."/>
            <person name="Pouilly N."/>
            <person name="Raftis F."/>
            <person name="Sallet E."/>
            <person name="Schiex T."/>
            <person name="Thomas J."/>
            <person name="Vandecasteele C."/>
            <person name="Vares D."/>
            <person name="Vear F."/>
            <person name="Vautrin S."/>
            <person name="Crespi M."/>
            <person name="Mangin B."/>
            <person name="Burke J.M."/>
            <person name="Salse J."/>
            <person name="Munos S."/>
            <person name="Vincourt P."/>
            <person name="Rieseberg L.H."/>
            <person name="Langlade N.B."/>
        </authorList>
    </citation>
    <scope>NUCLEOTIDE SEQUENCE</scope>
    <source>
        <tissue evidence="1">Leaves</tissue>
    </source>
</reference>
<accession>A0A9K3DEW1</accession>
<organism evidence="1 2">
    <name type="scientific">Helianthus annuus</name>
    <name type="common">Common sunflower</name>
    <dbReference type="NCBI Taxonomy" id="4232"/>
    <lineage>
        <taxon>Eukaryota</taxon>
        <taxon>Viridiplantae</taxon>
        <taxon>Streptophyta</taxon>
        <taxon>Embryophyta</taxon>
        <taxon>Tracheophyta</taxon>
        <taxon>Spermatophyta</taxon>
        <taxon>Magnoliopsida</taxon>
        <taxon>eudicotyledons</taxon>
        <taxon>Gunneridae</taxon>
        <taxon>Pentapetalae</taxon>
        <taxon>asterids</taxon>
        <taxon>campanulids</taxon>
        <taxon>Asterales</taxon>
        <taxon>Asteraceae</taxon>
        <taxon>Asteroideae</taxon>
        <taxon>Heliantheae alliance</taxon>
        <taxon>Heliantheae</taxon>
        <taxon>Helianthus</taxon>
    </lineage>
</organism>
<proteinExistence type="predicted"/>
<gene>
    <name evidence="1" type="ORF">HanXRQr2_Chr17g0788721</name>
</gene>
<dbReference type="EMBL" id="MNCJ02000332">
    <property type="protein sequence ID" value="KAF5754214.1"/>
    <property type="molecule type" value="Genomic_DNA"/>
</dbReference>
<dbReference type="AlphaFoldDB" id="A0A9K3DEW1"/>
<evidence type="ECO:0000313" key="2">
    <source>
        <dbReference type="Proteomes" id="UP000215914"/>
    </source>
</evidence>
<comment type="caution">
    <text evidence="1">The sequence shown here is derived from an EMBL/GenBank/DDBJ whole genome shotgun (WGS) entry which is preliminary data.</text>
</comment>
<evidence type="ECO:0000313" key="1">
    <source>
        <dbReference type="EMBL" id="KAF5754214.1"/>
    </source>
</evidence>
<protein>
    <submittedName>
        <fullName evidence="1">Uncharacterized protein</fullName>
    </submittedName>
</protein>
<name>A0A9K3DEW1_HELAN</name>
<dbReference type="Gramene" id="mRNA:HanXRQr2_Chr17g0788721">
    <property type="protein sequence ID" value="CDS:HanXRQr2_Chr17g0788721.1"/>
    <property type="gene ID" value="HanXRQr2_Chr17g0788721"/>
</dbReference>
<sequence length="164" mass="19761">MITAIRRHMCCFCSTAIRRHMCCFCSTAIRRHMCCFCSSFLDHPQHLLHYRSIFWDKRNTHHGDIQKSREFLLRRLIPRGRWLITRFCFFFSYSLDPFGYIRPMFQNKVLERCFTGEKLQEKDAEAVDVCLLGDWFSWVTTFWGAVEEGSSAWFFGEIRVCEWR</sequence>
<dbReference type="Proteomes" id="UP000215914">
    <property type="component" value="Unassembled WGS sequence"/>
</dbReference>
<keyword evidence="2" id="KW-1185">Reference proteome</keyword>
<reference evidence="1" key="2">
    <citation type="submission" date="2020-06" db="EMBL/GenBank/DDBJ databases">
        <title>Helianthus annuus Genome sequencing and assembly Release 2.</title>
        <authorList>
            <person name="Gouzy J."/>
            <person name="Langlade N."/>
            <person name="Munos S."/>
        </authorList>
    </citation>
    <scope>NUCLEOTIDE SEQUENCE</scope>
    <source>
        <tissue evidence="1">Leaves</tissue>
    </source>
</reference>